<dbReference type="InterPro" id="IPR023353">
    <property type="entry name" value="LemA-like_dom_sf"/>
</dbReference>
<dbReference type="RefSeq" id="WP_012498493.1">
    <property type="nucleotide sequence ID" value="NC_011025.1"/>
</dbReference>
<dbReference type="InterPro" id="IPR007156">
    <property type="entry name" value="MamQ_LemA"/>
</dbReference>
<evidence type="ECO:0000256" key="5">
    <source>
        <dbReference type="ARBA" id="ARBA00023136"/>
    </source>
</evidence>
<proteinExistence type="inferred from homology"/>
<dbReference type="STRING" id="243272.MARTH_orf801"/>
<comment type="subcellular location">
    <subcellularLocation>
        <location evidence="1">Membrane</location>
        <topology evidence="1">Single-pass membrane protein</topology>
    </subcellularLocation>
</comment>
<name>B3PND4_META1</name>
<reference evidence="7 8" key="1">
    <citation type="journal article" date="2008" name="Infect. Immun.">
        <title>Genome of Mycoplasma arthritidis.</title>
        <authorList>
            <person name="Dybvig K."/>
            <person name="Zuhua C."/>
            <person name="Lao P."/>
            <person name="Jordan D.S."/>
            <person name="French C.T."/>
            <person name="Tu A.H."/>
            <person name="Loraine A.E."/>
        </authorList>
    </citation>
    <scope>NUCLEOTIDE SEQUENCE [LARGE SCALE GENOMIC DNA]</scope>
    <source>
        <strain evidence="7 8">158L3-1</strain>
    </source>
</reference>
<dbReference type="EMBL" id="CP001047">
    <property type="protein sequence ID" value="ACF07536.1"/>
    <property type="molecule type" value="Genomic_DNA"/>
</dbReference>
<gene>
    <name evidence="7" type="primary">lemA</name>
    <name evidence="7" type="ordered locus">MARTH_orf801</name>
</gene>
<dbReference type="AlphaFoldDB" id="B3PND4"/>
<organism evidence="7 8">
    <name type="scientific">Metamycoplasma arthritidis (strain 158L3-1)</name>
    <name type="common">Mycoplasma arthritidis</name>
    <dbReference type="NCBI Taxonomy" id="243272"/>
    <lineage>
        <taxon>Bacteria</taxon>
        <taxon>Bacillati</taxon>
        <taxon>Mycoplasmatota</taxon>
        <taxon>Mycoplasmoidales</taxon>
        <taxon>Metamycoplasmataceae</taxon>
        <taxon>Metamycoplasma</taxon>
    </lineage>
</organism>
<evidence type="ECO:0000313" key="8">
    <source>
        <dbReference type="Proteomes" id="UP000008812"/>
    </source>
</evidence>
<dbReference type="Gene3D" id="1.20.1440.20">
    <property type="entry name" value="LemA-like domain"/>
    <property type="match status" value="1"/>
</dbReference>
<accession>B3PND4</accession>
<evidence type="ECO:0000256" key="4">
    <source>
        <dbReference type="ARBA" id="ARBA00022989"/>
    </source>
</evidence>
<keyword evidence="4 6" id="KW-1133">Transmembrane helix</keyword>
<dbReference type="Pfam" id="PF04011">
    <property type="entry name" value="LemA"/>
    <property type="match status" value="1"/>
</dbReference>
<dbReference type="PANTHER" id="PTHR34478:SF2">
    <property type="entry name" value="MEMBRANE PROTEIN"/>
    <property type="match status" value="1"/>
</dbReference>
<comment type="similarity">
    <text evidence="2">Belongs to the LemA family.</text>
</comment>
<dbReference type="Proteomes" id="UP000008812">
    <property type="component" value="Chromosome"/>
</dbReference>
<dbReference type="GO" id="GO:0016020">
    <property type="term" value="C:membrane"/>
    <property type="evidence" value="ECO:0007669"/>
    <property type="project" value="UniProtKB-SubCell"/>
</dbReference>
<evidence type="ECO:0000256" key="6">
    <source>
        <dbReference type="SAM" id="Phobius"/>
    </source>
</evidence>
<dbReference type="eggNOG" id="COG1704">
    <property type="taxonomic scope" value="Bacteria"/>
</dbReference>
<evidence type="ECO:0000256" key="2">
    <source>
        <dbReference type="ARBA" id="ARBA00008854"/>
    </source>
</evidence>
<dbReference type="HOGENOM" id="CLU_056714_3_0_14"/>
<feature type="transmembrane region" description="Helical" evidence="6">
    <location>
        <begin position="32"/>
        <end position="50"/>
    </location>
</feature>
<protein>
    <submittedName>
        <fullName evidence="7">Conserved hypothetical membrane protein LemA</fullName>
    </submittedName>
</protein>
<evidence type="ECO:0000256" key="3">
    <source>
        <dbReference type="ARBA" id="ARBA00022692"/>
    </source>
</evidence>
<dbReference type="SUPFAM" id="SSF140478">
    <property type="entry name" value="LemA-like"/>
    <property type="match status" value="1"/>
</dbReference>
<keyword evidence="5 6" id="KW-0472">Membrane</keyword>
<sequence>MLFDTRTPQEASGFRPNVDNSIKQAKASKGQWALIVILYIITLGIFWFVWNARRNHLIAKQTEIQDASSLIQAAQQRRRATLVKQLDIVQSYAKHEKSILTEVTKLRSKINELANEKDVTKLSSELNTLSRDINLQFERYPELKADRLYLTLASEVSAQEDEIYSTIRNYNFRVQQFNGIIYTFWTVCVAEKIGAYNLPYFQASEQERADVDTSVLLK</sequence>
<evidence type="ECO:0000256" key="1">
    <source>
        <dbReference type="ARBA" id="ARBA00004167"/>
    </source>
</evidence>
<keyword evidence="3 6" id="KW-0812">Transmembrane</keyword>
<evidence type="ECO:0000313" key="7">
    <source>
        <dbReference type="EMBL" id="ACF07536.1"/>
    </source>
</evidence>
<keyword evidence="8" id="KW-1185">Reference proteome</keyword>
<dbReference type="PANTHER" id="PTHR34478">
    <property type="entry name" value="PROTEIN LEMA"/>
    <property type="match status" value="1"/>
</dbReference>
<dbReference type="KEGG" id="mat:MARTH_orf801"/>